<reference evidence="2" key="1">
    <citation type="submission" date="2020-03" db="EMBL/GenBank/DDBJ databases">
        <authorList>
            <person name="Olsen N.S."/>
            <person name="Forero-Junco L."/>
            <person name="Kot W."/>
            <person name="Hansen L.H."/>
        </authorList>
    </citation>
    <scope>NUCLEOTIDE SEQUENCE [LARGE SCALE GENOMIC DNA]</scope>
</reference>
<name>A0A6H2A8I7_9CAUD</name>
<evidence type="ECO:0000313" key="2">
    <source>
        <dbReference type="Proteomes" id="UP000502535"/>
    </source>
</evidence>
<proteinExistence type="predicted"/>
<gene>
    <name evidence="1" type="ORF">fnug_10</name>
</gene>
<dbReference type="Proteomes" id="UP000502535">
    <property type="component" value="Segment"/>
</dbReference>
<protein>
    <submittedName>
        <fullName evidence="1">Uncharacterized protein</fullName>
    </submittedName>
</protein>
<evidence type="ECO:0000313" key="1">
    <source>
        <dbReference type="EMBL" id="QJB22653.1"/>
    </source>
</evidence>
<accession>A0A6H2A8I7</accession>
<organism evidence="1 2">
    <name type="scientific">Pseudomonas phage fnug</name>
    <dbReference type="NCBI Taxonomy" id="2719836"/>
    <lineage>
        <taxon>Viruses</taxon>
        <taxon>Duplodnaviria</taxon>
        <taxon>Heunggongvirae</taxon>
        <taxon>Uroviricota</taxon>
        <taxon>Caudoviricetes</taxon>
        <taxon>Chimalliviridae</taxon>
        <taxon>Phikzvirus</taxon>
        <taxon>Phikzvirus phiKZ</taxon>
    </lineage>
</organism>
<sequence length="86" mass="9916">MATFLTFKSDEDLEKEAIRRARAIMGFRGDRDAATRQVCINPVRGQDYRNWLSHSATWKDGNIVVDEDSLIELARAIVDETYLHDM</sequence>
<dbReference type="EMBL" id="MT133560">
    <property type="protein sequence ID" value="QJB22653.1"/>
    <property type="molecule type" value="Genomic_DNA"/>
</dbReference>